<sequence>MYKDEVNRLEDYTVKSVDKALLLLEMVSEHPDGIAISELAQEVGMYKSTVHRLLGTMMRRGYIEQDPVSGRYKLGYTVLDLGMKLLSSIDMRREAMPALQELAFATNEVVHLALLDRGSVVYVEKVESANTVRMHSRVGTRVPVHATGLGKAILAFLPKREVQDIVRRYGLPRLTAHTVTDVNQFFESLDETRSTGFAFDIEEHQEGVCCVAAPIFAHDGYVVAAVSVSGPGLRMTHERMMELVPLVKRAGQRISERLGYKSAFIAP</sequence>
<dbReference type="InterPro" id="IPR050707">
    <property type="entry name" value="HTH_MetabolicPath_Reg"/>
</dbReference>
<dbReference type="Pfam" id="PF09339">
    <property type="entry name" value="HTH_IclR"/>
    <property type="match status" value="1"/>
</dbReference>
<dbReference type="PANTHER" id="PTHR30136:SF24">
    <property type="entry name" value="HTH-TYPE TRANSCRIPTIONAL REPRESSOR ALLR"/>
    <property type="match status" value="1"/>
</dbReference>
<dbReference type="PROSITE" id="PS51078">
    <property type="entry name" value="ICLR_ED"/>
    <property type="match status" value="1"/>
</dbReference>
<comment type="caution">
    <text evidence="8">The sequence shown here is derived from an EMBL/GenBank/DDBJ whole genome shotgun (WGS) entry which is preliminary data.</text>
</comment>
<evidence type="ECO:0000259" key="6">
    <source>
        <dbReference type="PROSITE" id="PS51077"/>
    </source>
</evidence>
<dbReference type="InterPro" id="IPR036390">
    <property type="entry name" value="WH_DNA-bd_sf"/>
</dbReference>
<proteinExistence type="predicted"/>
<keyword evidence="9" id="KW-1185">Reference proteome</keyword>
<evidence type="ECO:0000256" key="2">
    <source>
        <dbReference type="ARBA" id="ARBA00023125"/>
    </source>
</evidence>
<dbReference type="Proteomes" id="UP000294581">
    <property type="component" value="Unassembled WGS sequence"/>
</dbReference>
<evidence type="ECO:0000256" key="4">
    <source>
        <dbReference type="ARBA" id="ARBA00058938"/>
    </source>
</evidence>
<dbReference type="FunFam" id="1.10.10.10:FF:000056">
    <property type="entry name" value="IclR family transcriptional regulator"/>
    <property type="match status" value="1"/>
</dbReference>
<dbReference type="SMART" id="SM00346">
    <property type="entry name" value="HTH_ICLR"/>
    <property type="match status" value="1"/>
</dbReference>
<evidence type="ECO:0000256" key="5">
    <source>
        <dbReference type="ARBA" id="ARBA00070406"/>
    </source>
</evidence>
<dbReference type="InterPro" id="IPR005471">
    <property type="entry name" value="Tscrpt_reg_IclR_N"/>
</dbReference>
<dbReference type="GO" id="GO:0045892">
    <property type="term" value="P:negative regulation of DNA-templated transcription"/>
    <property type="evidence" value="ECO:0007669"/>
    <property type="project" value="TreeGrafter"/>
</dbReference>
<dbReference type="InterPro" id="IPR036388">
    <property type="entry name" value="WH-like_DNA-bd_sf"/>
</dbReference>
<dbReference type="PANTHER" id="PTHR30136">
    <property type="entry name" value="HELIX-TURN-HELIX TRANSCRIPTIONAL REGULATOR, ICLR FAMILY"/>
    <property type="match status" value="1"/>
</dbReference>
<dbReference type="SUPFAM" id="SSF55781">
    <property type="entry name" value="GAF domain-like"/>
    <property type="match status" value="1"/>
</dbReference>
<comment type="function">
    <text evidence="4">May be an activator protein for the gylABX operon.</text>
</comment>
<dbReference type="Gene3D" id="1.10.10.10">
    <property type="entry name" value="Winged helix-like DNA-binding domain superfamily/Winged helix DNA-binding domain"/>
    <property type="match status" value="1"/>
</dbReference>
<name>A0A4R8LJI8_9BACL</name>
<organism evidence="8 9">
    <name type="scientific">Alicyclobacillus sacchari</name>
    <dbReference type="NCBI Taxonomy" id="392010"/>
    <lineage>
        <taxon>Bacteria</taxon>
        <taxon>Bacillati</taxon>
        <taxon>Bacillota</taxon>
        <taxon>Bacilli</taxon>
        <taxon>Bacillales</taxon>
        <taxon>Alicyclobacillaceae</taxon>
        <taxon>Alicyclobacillus</taxon>
    </lineage>
</organism>
<dbReference type="Gene3D" id="3.30.450.40">
    <property type="match status" value="1"/>
</dbReference>
<reference evidence="8 9" key="1">
    <citation type="submission" date="2019-03" db="EMBL/GenBank/DDBJ databases">
        <title>Genomic Encyclopedia of Type Strains, Phase IV (KMG-IV): sequencing the most valuable type-strain genomes for metagenomic binning, comparative biology and taxonomic classification.</title>
        <authorList>
            <person name="Goeker M."/>
        </authorList>
    </citation>
    <scope>NUCLEOTIDE SEQUENCE [LARGE SCALE GENOMIC DNA]</scope>
    <source>
        <strain evidence="8 9">DSM 17974</strain>
    </source>
</reference>
<keyword evidence="1" id="KW-0805">Transcription regulation</keyword>
<evidence type="ECO:0000313" key="8">
    <source>
        <dbReference type="EMBL" id="TDY43975.1"/>
    </source>
</evidence>
<feature type="domain" description="HTH iclR-type" evidence="6">
    <location>
        <begin position="14"/>
        <end position="76"/>
    </location>
</feature>
<gene>
    <name evidence="8" type="ORF">C7445_11019</name>
</gene>
<evidence type="ECO:0000259" key="7">
    <source>
        <dbReference type="PROSITE" id="PS51078"/>
    </source>
</evidence>
<dbReference type="AlphaFoldDB" id="A0A4R8LJI8"/>
<dbReference type="GO" id="GO:0003700">
    <property type="term" value="F:DNA-binding transcription factor activity"/>
    <property type="evidence" value="ECO:0007669"/>
    <property type="project" value="TreeGrafter"/>
</dbReference>
<protein>
    <recommendedName>
        <fullName evidence="5">Glycerol operon regulatory protein</fullName>
    </recommendedName>
</protein>
<evidence type="ECO:0000256" key="1">
    <source>
        <dbReference type="ARBA" id="ARBA00023015"/>
    </source>
</evidence>
<accession>A0A4R8LJI8</accession>
<dbReference type="EMBL" id="SORF01000010">
    <property type="protein sequence ID" value="TDY43975.1"/>
    <property type="molecule type" value="Genomic_DNA"/>
</dbReference>
<keyword evidence="2" id="KW-0238">DNA-binding</keyword>
<evidence type="ECO:0000313" key="9">
    <source>
        <dbReference type="Proteomes" id="UP000294581"/>
    </source>
</evidence>
<keyword evidence="3" id="KW-0804">Transcription</keyword>
<dbReference type="InterPro" id="IPR029016">
    <property type="entry name" value="GAF-like_dom_sf"/>
</dbReference>
<feature type="domain" description="IclR-ED" evidence="7">
    <location>
        <begin position="77"/>
        <end position="260"/>
    </location>
</feature>
<dbReference type="GO" id="GO:0003677">
    <property type="term" value="F:DNA binding"/>
    <property type="evidence" value="ECO:0007669"/>
    <property type="project" value="UniProtKB-KW"/>
</dbReference>
<dbReference type="Pfam" id="PF01614">
    <property type="entry name" value="IclR_C"/>
    <property type="match status" value="1"/>
</dbReference>
<dbReference type="PROSITE" id="PS51077">
    <property type="entry name" value="HTH_ICLR"/>
    <property type="match status" value="1"/>
</dbReference>
<dbReference type="InterPro" id="IPR014757">
    <property type="entry name" value="Tscrpt_reg_IclR_C"/>
</dbReference>
<dbReference type="SUPFAM" id="SSF46785">
    <property type="entry name" value="Winged helix' DNA-binding domain"/>
    <property type="match status" value="1"/>
</dbReference>
<evidence type="ECO:0000256" key="3">
    <source>
        <dbReference type="ARBA" id="ARBA00023163"/>
    </source>
</evidence>